<evidence type="ECO:0000256" key="5">
    <source>
        <dbReference type="ARBA" id="ARBA00023315"/>
    </source>
</evidence>
<dbReference type="PIRSF" id="PIRSF000450">
    <property type="entry name" value="H_ser_succinyltr"/>
    <property type="match status" value="1"/>
</dbReference>
<gene>
    <name evidence="8" type="primary">metA</name>
    <name evidence="7" type="synonym">metAA</name>
    <name evidence="8" type="ORF">H8Z77_11405</name>
</gene>
<accession>A0ABR7ITY5</accession>
<dbReference type="HAMAP" id="MF_00295">
    <property type="entry name" value="MetA_acyltransf"/>
    <property type="match status" value="1"/>
</dbReference>
<dbReference type="EMBL" id="JACOQK010000001">
    <property type="protein sequence ID" value="MBC5788611.1"/>
    <property type="molecule type" value="Genomic_DNA"/>
</dbReference>
<dbReference type="Gene3D" id="3.40.50.880">
    <property type="match status" value="1"/>
</dbReference>
<feature type="site" description="Important for acyl-CoA specificity" evidence="7">
    <location>
        <position position="111"/>
    </location>
</feature>
<feature type="binding site" evidence="7">
    <location>
        <position position="249"/>
    </location>
    <ligand>
        <name>substrate</name>
    </ligand>
</feature>
<organism evidence="8 9">
    <name type="scientific">Clostridium facile</name>
    <dbReference type="NCBI Taxonomy" id="2763035"/>
    <lineage>
        <taxon>Bacteria</taxon>
        <taxon>Bacillati</taxon>
        <taxon>Bacillota</taxon>
        <taxon>Clostridia</taxon>
        <taxon>Eubacteriales</taxon>
        <taxon>Clostridiaceae</taxon>
        <taxon>Clostridium</taxon>
    </lineage>
</organism>
<dbReference type="SUPFAM" id="SSF52317">
    <property type="entry name" value="Class I glutamine amidotransferase-like"/>
    <property type="match status" value="1"/>
</dbReference>
<sequence length="309" mass="36151">MPINIPSSLPAATTLENENIFIMNQERADKQDIRPLKILLLNLMPKKVETETQILRLLSNSPLQVDIELLQTASHVSKNTPQTHMLKFYKNFEDIKTQRFDGMIVTGAPLENMEFEDVDYWQELTTIFDWAKHNVFSTLNICWGAIAALYYQYGIKRKLQEEKIFGIFPHSVLIPNHPLVRGFDETFYVPHSRYFYIPAQEIDENPNLDLLTVSHLSGVHIIASKNGRDFFITGHSEYDRDTLANEYQRDMDKGLNILVPYNYFPNDDPNETPRFIWRSHANLLFSNWLNYVVYQNTPYDLKELDLYHG</sequence>
<comment type="catalytic activity">
    <reaction evidence="6 7">
        <text>L-homoserine + acetyl-CoA = O-acetyl-L-homoserine + CoA</text>
        <dbReference type="Rhea" id="RHEA:13701"/>
        <dbReference type="ChEBI" id="CHEBI:57287"/>
        <dbReference type="ChEBI" id="CHEBI:57288"/>
        <dbReference type="ChEBI" id="CHEBI:57476"/>
        <dbReference type="ChEBI" id="CHEBI:57716"/>
        <dbReference type="EC" id="2.3.1.31"/>
    </reaction>
</comment>
<comment type="similarity">
    <text evidence="7">Belongs to the MetA family.</text>
</comment>
<evidence type="ECO:0000256" key="3">
    <source>
        <dbReference type="ARBA" id="ARBA00022679"/>
    </source>
</evidence>
<evidence type="ECO:0000313" key="8">
    <source>
        <dbReference type="EMBL" id="MBC5788611.1"/>
    </source>
</evidence>
<dbReference type="PANTHER" id="PTHR20919">
    <property type="entry name" value="HOMOSERINE O-SUCCINYLTRANSFERASE"/>
    <property type="match status" value="1"/>
</dbReference>
<comment type="caution">
    <text evidence="7">Lacks conserved residue(s) required for the propagation of feature annotation.</text>
</comment>
<dbReference type="InterPro" id="IPR005697">
    <property type="entry name" value="HST_MetA"/>
</dbReference>
<comment type="pathway">
    <text evidence="7">Amino-acid biosynthesis; L-methionine biosynthesis via de novo pathway; O-acetyl-L-homoserine from L-homoserine: step 1/1.</text>
</comment>
<keyword evidence="3 7" id="KW-0808">Transferase</keyword>
<comment type="subcellular location">
    <subcellularLocation>
        <location evidence="7">Cytoplasm</location>
    </subcellularLocation>
</comment>
<dbReference type="RefSeq" id="WP_069987132.1">
    <property type="nucleotide sequence ID" value="NZ_JACOQK010000001.1"/>
</dbReference>
<dbReference type="Proteomes" id="UP000649151">
    <property type="component" value="Unassembled WGS sequence"/>
</dbReference>
<dbReference type="NCBIfam" id="TIGR01001">
    <property type="entry name" value="metA"/>
    <property type="match status" value="1"/>
</dbReference>
<evidence type="ECO:0000256" key="6">
    <source>
        <dbReference type="ARBA" id="ARBA00049043"/>
    </source>
</evidence>
<feature type="active site" description="Proton acceptor" evidence="7">
    <location>
        <position position="235"/>
    </location>
</feature>
<keyword evidence="5 7" id="KW-0012">Acyltransferase</keyword>
<comment type="caution">
    <text evidence="8">The sequence shown here is derived from an EMBL/GenBank/DDBJ whole genome shotgun (WGS) entry which is preliminary data.</text>
</comment>
<evidence type="ECO:0000256" key="4">
    <source>
        <dbReference type="ARBA" id="ARBA00023167"/>
    </source>
</evidence>
<feature type="binding site" evidence="7">
    <location>
        <position position="192"/>
    </location>
    <ligand>
        <name>substrate</name>
    </ligand>
</feature>
<keyword evidence="4 7" id="KW-0486">Methionine biosynthesis</keyword>
<evidence type="ECO:0000256" key="1">
    <source>
        <dbReference type="ARBA" id="ARBA00022490"/>
    </source>
</evidence>
<feature type="binding site" evidence="7">
    <location>
        <position position="163"/>
    </location>
    <ligand>
        <name>substrate</name>
    </ligand>
</feature>
<reference evidence="8 9" key="1">
    <citation type="submission" date="2020-08" db="EMBL/GenBank/DDBJ databases">
        <title>Genome public.</title>
        <authorList>
            <person name="Liu C."/>
            <person name="Sun Q."/>
        </authorList>
    </citation>
    <scope>NUCLEOTIDE SEQUENCE [LARGE SCALE GENOMIC DNA]</scope>
    <source>
        <strain evidence="8 9">NSJ-27</strain>
    </source>
</reference>
<feature type="active site" description="Acyl-thioester intermediate" evidence="7">
    <location>
        <position position="142"/>
    </location>
</feature>
<evidence type="ECO:0000256" key="7">
    <source>
        <dbReference type="HAMAP-Rule" id="MF_00295"/>
    </source>
</evidence>
<proteinExistence type="inferred from homology"/>
<feature type="site" description="Important for substrate specificity" evidence="7">
    <location>
        <position position="192"/>
    </location>
</feature>
<dbReference type="InterPro" id="IPR033752">
    <property type="entry name" value="MetA_family"/>
</dbReference>
<comment type="function">
    <text evidence="7">Transfers an acetyl group from acetyl-CoA to L-homoserine, forming acetyl-L-homoserine.</text>
</comment>
<dbReference type="PANTHER" id="PTHR20919:SF0">
    <property type="entry name" value="HOMOSERINE O-SUCCINYLTRANSFERASE"/>
    <property type="match status" value="1"/>
</dbReference>
<name>A0ABR7ITY5_9CLOT</name>
<evidence type="ECO:0000256" key="2">
    <source>
        <dbReference type="ARBA" id="ARBA00022605"/>
    </source>
</evidence>
<dbReference type="InterPro" id="IPR029062">
    <property type="entry name" value="Class_I_gatase-like"/>
</dbReference>
<keyword evidence="9" id="KW-1185">Reference proteome</keyword>
<feature type="active site" evidence="7">
    <location>
        <position position="237"/>
    </location>
</feature>
<dbReference type="Pfam" id="PF04204">
    <property type="entry name" value="HTS"/>
    <property type="match status" value="1"/>
</dbReference>
<dbReference type="EC" id="2.3.1.31" evidence="7"/>
<dbReference type="GO" id="GO:0008899">
    <property type="term" value="F:homoserine O-succinyltransferase activity"/>
    <property type="evidence" value="ECO:0007669"/>
    <property type="project" value="UniProtKB-EC"/>
</dbReference>
<keyword evidence="2 7" id="KW-0028">Amino-acid biosynthesis</keyword>
<dbReference type="CDD" id="cd03131">
    <property type="entry name" value="GATase1_HTS"/>
    <property type="match status" value="1"/>
</dbReference>
<keyword evidence="1 7" id="KW-0963">Cytoplasm</keyword>
<protein>
    <recommendedName>
        <fullName evidence="7">Homoserine O-acetyltransferase</fullName>
        <shortName evidence="7">HAT</shortName>
        <ecNumber evidence="7">2.3.1.31</ecNumber>
    </recommendedName>
    <alternativeName>
        <fullName evidence="7">Homoserine transacetylase</fullName>
        <shortName evidence="7">HTA</shortName>
    </alternativeName>
</protein>
<evidence type="ECO:0000313" key="9">
    <source>
        <dbReference type="Proteomes" id="UP000649151"/>
    </source>
</evidence>